<keyword evidence="3" id="KW-1185">Reference proteome</keyword>
<dbReference type="OrthoDB" id="28487at10239"/>
<keyword evidence="1" id="KW-1133">Transmembrane helix</keyword>
<proteinExistence type="predicted"/>
<evidence type="ECO:0000256" key="1">
    <source>
        <dbReference type="SAM" id="Phobius"/>
    </source>
</evidence>
<protein>
    <submittedName>
        <fullName evidence="2">Uncharacterized protein B267R</fullName>
    </submittedName>
</protein>
<name>A7IWE2_PBCVN</name>
<dbReference type="Proteomes" id="UP000202419">
    <property type="component" value="Segment"/>
</dbReference>
<organism evidence="2 3">
    <name type="scientific">Paramecium bursaria Chlorella virus NY2A</name>
    <name type="common">PBCV-NY2A</name>
    <dbReference type="NCBI Taxonomy" id="46021"/>
    <lineage>
        <taxon>Viruses</taxon>
        <taxon>Varidnaviria</taxon>
        <taxon>Bamfordvirae</taxon>
        <taxon>Nucleocytoviricota</taxon>
        <taxon>Megaviricetes</taxon>
        <taxon>Algavirales</taxon>
        <taxon>Phycodnaviridae</taxon>
        <taxon>Chlorovirus</taxon>
        <taxon>Chlorovirus americanus</taxon>
    </lineage>
</organism>
<keyword evidence="1" id="KW-0472">Membrane</keyword>
<reference evidence="2 3" key="1">
    <citation type="journal article" date="2007" name="Virology">
        <title>Sequence and annotation of the 369-kb NY-2A and the 345-kb AR158 viruses that infect Chlorella NC64A.</title>
        <authorList>
            <person name="Fitzgerald L.A."/>
            <person name="Graves M.V."/>
            <person name="Li X."/>
            <person name="Feldblyum T."/>
            <person name="Nierman W.C."/>
            <person name="Van Etten J.L."/>
        </authorList>
    </citation>
    <scope>NUCLEOTIDE SEQUENCE [LARGE SCALE GENOMIC DNA]</scope>
    <source>
        <strain evidence="2 3">NY-2A</strain>
    </source>
</reference>
<evidence type="ECO:0000313" key="3">
    <source>
        <dbReference type="Proteomes" id="UP000202419"/>
    </source>
</evidence>
<dbReference type="KEGG" id="vg:5658747"/>
<accession>A7IWE2</accession>
<evidence type="ECO:0000313" key="2">
    <source>
        <dbReference type="EMBL" id="ABT14666.1"/>
    </source>
</evidence>
<gene>
    <name evidence="2" type="primary">B267R</name>
    <name evidence="2" type="ORF">NY2A_B267R</name>
</gene>
<feature type="transmembrane region" description="Helical" evidence="1">
    <location>
        <begin position="7"/>
        <end position="28"/>
    </location>
</feature>
<dbReference type="GeneID" id="5658747"/>
<sequence>MNKYLEIFFWTVAIYLISMSIVHLVNVLKSRKDNDSNTKLIKAIVYVAGGITIMLLLLHKPFSINKLTKILKHKPSVTAAETVMISTSMSGPGSSISTSV</sequence>
<keyword evidence="1" id="KW-0812">Transmembrane</keyword>
<feature type="transmembrane region" description="Helical" evidence="1">
    <location>
        <begin position="40"/>
        <end position="58"/>
    </location>
</feature>
<dbReference type="EMBL" id="DQ491002">
    <property type="protein sequence ID" value="ABT14666.1"/>
    <property type="molecule type" value="Genomic_DNA"/>
</dbReference>
<organismHost>
    <name type="scientific">Chlorella</name>
    <dbReference type="NCBI Taxonomy" id="3071"/>
</organismHost>
<dbReference type="RefSeq" id="YP_001497463.1">
    <property type="nucleotide sequence ID" value="NC_009898.1"/>
</dbReference>